<evidence type="ECO:0000256" key="1">
    <source>
        <dbReference type="SAM" id="Phobius"/>
    </source>
</evidence>
<proteinExistence type="predicted"/>
<protein>
    <submittedName>
        <fullName evidence="2">Uncharacterized protein</fullName>
    </submittedName>
</protein>
<evidence type="ECO:0000313" key="2">
    <source>
        <dbReference type="EMBL" id="JAE02598.1"/>
    </source>
</evidence>
<dbReference type="EMBL" id="GBRH01195298">
    <property type="protein sequence ID" value="JAE02598.1"/>
    <property type="molecule type" value="Transcribed_RNA"/>
</dbReference>
<reference evidence="2" key="2">
    <citation type="journal article" date="2015" name="Data Brief">
        <title>Shoot transcriptome of the giant reed, Arundo donax.</title>
        <authorList>
            <person name="Barrero R.A."/>
            <person name="Guerrero F.D."/>
            <person name="Moolhuijzen P."/>
            <person name="Goolsby J.A."/>
            <person name="Tidwell J."/>
            <person name="Bellgard S.E."/>
            <person name="Bellgard M.I."/>
        </authorList>
    </citation>
    <scope>NUCLEOTIDE SEQUENCE</scope>
    <source>
        <tissue evidence="2">Shoot tissue taken approximately 20 cm above the soil surface</tissue>
    </source>
</reference>
<reference evidence="2" key="1">
    <citation type="submission" date="2014-09" db="EMBL/GenBank/DDBJ databases">
        <authorList>
            <person name="Magalhaes I.L.F."/>
            <person name="Oliveira U."/>
            <person name="Santos F.R."/>
            <person name="Vidigal T.H.D.A."/>
            <person name="Brescovit A.D."/>
            <person name="Santos A.J."/>
        </authorList>
    </citation>
    <scope>NUCLEOTIDE SEQUENCE</scope>
    <source>
        <tissue evidence="2">Shoot tissue taken approximately 20 cm above the soil surface</tissue>
    </source>
</reference>
<dbReference type="AlphaFoldDB" id="A0A0A9F2X0"/>
<keyword evidence="1" id="KW-1133">Transmembrane helix</keyword>
<feature type="transmembrane region" description="Helical" evidence="1">
    <location>
        <begin position="25"/>
        <end position="44"/>
    </location>
</feature>
<accession>A0A0A9F2X0</accession>
<sequence length="48" mass="5570">MEAANGQIQSTKQHDFFRIRGLRHMMTSSISLLWPWGLHGLVFLGRLM</sequence>
<keyword evidence="1" id="KW-0472">Membrane</keyword>
<name>A0A0A9F2X0_ARUDO</name>
<organism evidence="2">
    <name type="scientific">Arundo donax</name>
    <name type="common">Giant reed</name>
    <name type="synonym">Donax arundinaceus</name>
    <dbReference type="NCBI Taxonomy" id="35708"/>
    <lineage>
        <taxon>Eukaryota</taxon>
        <taxon>Viridiplantae</taxon>
        <taxon>Streptophyta</taxon>
        <taxon>Embryophyta</taxon>
        <taxon>Tracheophyta</taxon>
        <taxon>Spermatophyta</taxon>
        <taxon>Magnoliopsida</taxon>
        <taxon>Liliopsida</taxon>
        <taxon>Poales</taxon>
        <taxon>Poaceae</taxon>
        <taxon>PACMAD clade</taxon>
        <taxon>Arundinoideae</taxon>
        <taxon>Arundineae</taxon>
        <taxon>Arundo</taxon>
    </lineage>
</organism>
<keyword evidence="1" id="KW-0812">Transmembrane</keyword>